<organism evidence="1 2">
    <name type="scientific">Falsiroseomonas tokyonensis</name>
    <dbReference type="NCBI Taxonomy" id="430521"/>
    <lineage>
        <taxon>Bacteria</taxon>
        <taxon>Pseudomonadati</taxon>
        <taxon>Pseudomonadota</taxon>
        <taxon>Alphaproteobacteria</taxon>
        <taxon>Acetobacterales</taxon>
        <taxon>Roseomonadaceae</taxon>
        <taxon>Falsiroseomonas</taxon>
    </lineage>
</organism>
<keyword evidence="2" id="KW-1185">Reference proteome</keyword>
<gene>
    <name evidence="1" type="ORF">ACFOD3_23470</name>
</gene>
<dbReference type="RefSeq" id="WP_216839105.1">
    <property type="nucleotide sequence ID" value="NZ_JAFNJS010000008.1"/>
</dbReference>
<evidence type="ECO:0000313" key="2">
    <source>
        <dbReference type="Proteomes" id="UP001595420"/>
    </source>
</evidence>
<proteinExistence type="predicted"/>
<protein>
    <recommendedName>
        <fullName evidence="3">Ferredoxin</fullName>
    </recommendedName>
</protein>
<accession>A0ABV7C2W0</accession>
<name>A0ABV7C2W0_9PROT</name>
<dbReference type="Proteomes" id="UP001595420">
    <property type="component" value="Unassembled WGS sequence"/>
</dbReference>
<comment type="caution">
    <text evidence="1">The sequence shown here is derived from an EMBL/GenBank/DDBJ whole genome shotgun (WGS) entry which is preliminary data.</text>
</comment>
<sequence>MPSDRTPEQIAAVTRAICRERCAFMGEPPCFEVCGDDGEALPWPNPQCDDPGCEAMARAAVLAIQEARASPPSPAAT</sequence>
<dbReference type="EMBL" id="JBHRSB010000008">
    <property type="protein sequence ID" value="MFC3002879.1"/>
    <property type="molecule type" value="Genomic_DNA"/>
</dbReference>
<reference evidence="2" key="1">
    <citation type="journal article" date="2019" name="Int. J. Syst. Evol. Microbiol.">
        <title>The Global Catalogue of Microorganisms (GCM) 10K type strain sequencing project: providing services to taxonomists for standard genome sequencing and annotation.</title>
        <authorList>
            <consortium name="The Broad Institute Genomics Platform"/>
            <consortium name="The Broad Institute Genome Sequencing Center for Infectious Disease"/>
            <person name="Wu L."/>
            <person name="Ma J."/>
        </authorList>
    </citation>
    <scope>NUCLEOTIDE SEQUENCE [LARGE SCALE GENOMIC DNA]</scope>
    <source>
        <strain evidence="2">CGMCC 1.16855</strain>
    </source>
</reference>
<evidence type="ECO:0008006" key="3">
    <source>
        <dbReference type="Google" id="ProtNLM"/>
    </source>
</evidence>
<evidence type="ECO:0000313" key="1">
    <source>
        <dbReference type="EMBL" id="MFC3002879.1"/>
    </source>
</evidence>